<evidence type="ECO:0000313" key="2">
    <source>
        <dbReference type="Proteomes" id="UP001055879"/>
    </source>
</evidence>
<comment type="caution">
    <text evidence="1">The sequence shown here is derived from an EMBL/GenBank/DDBJ whole genome shotgun (WGS) entry which is preliminary data.</text>
</comment>
<sequence length="280" mass="30453">MVSQKDDNPLQYFHYNISFQMALEALNSPATTTTAAPPPPSFHYNFPTTTVIQDSWNKGKRSKRPRTTTSADSDVTHHPTESPPPTEEEYLAFCLMLLSRGTTATTTTTTQSPPLPPHHQSVSHKCSVCNKGFSSYQALGGHKASHRKNVPDDHPSTSATTTASASTSSALKPSGRAHECSICHRSFPTGQALGGHKRRHYDGNNAASGGVTTSEKTTSSTHSQPRNFDLNLPAFPEFQLGLNVDCAKKSQLSFHEQEVESPHPAKKQRLSIVSGDVPKY</sequence>
<reference evidence="1 2" key="2">
    <citation type="journal article" date="2022" name="Mol. Ecol. Resour.">
        <title>The genomes of chicory, endive, great burdock and yacon provide insights into Asteraceae paleo-polyploidization history and plant inulin production.</title>
        <authorList>
            <person name="Fan W."/>
            <person name="Wang S."/>
            <person name="Wang H."/>
            <person name="Wang A."/>
            <person name="Jiang F."/>
            <person name="Liu H."/>
            <person name="Zhao H."/>
            <person name="Xu D."/>
            <person name="Zhang Y."/>
        </authorList>
    </citation>
    <scope>NUCLEOTIDE SEQUENCE [LARGE SCALE GENOMIC DNA]</scope>
    <source>
        <strain evidence="2">cv. Niubang</strain>
    </source>
</reference>
<protein>
    <submittedName>
        <fullName evidence="1">Uncharacterized protein</fullName>
    </submittedName>
</protein>
<reference evidence="2" key="1">
    <citation type="journal article" date="2022" name="Mol. Ecol. Resour.">
        <title>The genomes of chicory, endive, great burdock and yacon provide insights into Asteraceae palaeo-polyploidization history and plant inulin production.</title>
        <authorList>
            <person name="Fan W."/>
            <person name="Wang S."/>
            <person name="Wang H."/>
            <person name="Wang A."/>
            <person name="Jiang F."/>
            <person name="Liu H."/>
            <person name="Zhao H."/>
            <person name="Xu D."/>
            <person name="Zhang Y."/>
        </authorList>
    </citation>
    <scope>NUCLEOTIDE SEQUENCE [LARGE SCALE GENOMIC DNA]</scope>
    <source>
        <strain evidence="2">cv. Niubang</strain>
    </source>
</reference>
<keyword evidence="2" id="KW-1185">Reference proteome</keyword>
<dbReference type="Proteomes" id="UP001055879">
    <property type="component" value="Linkage Group LG09"/>
</dbReference>
<name>A0ACB8ZYF8_ARCLA</name>
<organism evidence="1 2">
    <name type="scientific">Arctium lappa</name>
    <name type="common">Greater burdock</name>
    <name type="synonym">Lappa major</name>
    <dbReference type="NCBI Taxonomy" id="4217"/>
    <lineage>
        <taxon>Eukaryota</taxon>
        <taxon>Viridiplantae</taxon>
        <taxon>Streptophyta</taxon>
        <taxon>Embryophyta</taxon>
        <taxon>Tracheophyta</taxon>
        <taxon>Spermatophyta</taxon>
        <taxon>Magnoliopsida</taxon>
        <taxon>eudicotyledons</taxon>
        <taxon>Gunneridae</taxon>
        <taxon>Pentapetalae</taxon>
        <taxon>asterids</taxon>
        <taxon>campanulids</taxon>
        <taxon>Asterales</taxon>
        <taxon>Asteraceae</taxon>
        <taxon>Carduoideae</taxon>
        <taxon>Cardueae</taxon>
        <taxon>Arctiinae</taxon>
        <taxon>Arctium</taxon>
    </lineage>
</organism>
<proteinExistence type="predicted"/>
<accession>A0ACB8ZYF8</accession>
<evidence type="ECO:0000313" key="1">
    <source>
        <dbReference type="EMBL" id="KAI3702341.1"/>
    </source>
</evidence>
<gene>
    <name evidence="1" type="ORF">L6452_28077</name>
</gene>
<dbReference type="EMBL" id="CM042055">
    <property type="protein sequence ID" value="KAI3702341.1"/>
    <property type="molecule type" value="Genomic_DNA"/>
</dbReference>